<reference evidence="4" key="1">
    <citation type="submission" date="2023-07" db="EMBL/GenBank/DDBJ databases">
        <title>Genome content predicts the carbon catabolic preferences of heterotrophic bacteria.</title>
        <authorList>
            <person name="Gralka M."/>
        </authorList>
    </citation>
    <scope>NUCLEOTIDE SEQUENCE</scope>
    <source>
        <strain evidence="4">E2R20</strain>
    </source>
</reference>
<dbReference type="AlphaFoldDB" id="A0AAW7YNA2"/>
<evidence type="ECO:0000256" key="1">
    <source>
        <dbReference type="SAM" id="MobiDB-lite"/>
    </source>
</evidence>
<dbReference type="Gene3D" id="3.10.450.310">
    <property type="match status" value="1"/>
</dbReference>
<accession>A0AAW7YNA2</accession>
<dbReference type="Gene3D" id="3.30.310.160">
    <property type="entry name" value="YycH protein, domain 2"/>
    <property type="match status" value="1"/>
</dbReference>
<dbReference type="Proteomes" id="UP001170310">
    <property type="component" value="Unassembled WGS sequence"/>
</dbReference>
<sequence length="446" mass="50889">MNSKEYIKTIILILLVLMSIVLTYMVWNFSPDLSNADSTSSDNKKDNSKPIGKPMSAKMDKTITPFQIVQSNDDKTKGMPATGHAVSQILSPLKDKNVDSVQHLKRNHNLIIPELSDNFIVLDFTYDLPLSTYLSQVLNIDAKTPNHFNFNRLLIDQDQEGHVILYAISKDRHQVVKMKTSVKGKDVNQSLKNLSSEMQKYTEIITNKDTIDKATHIFAPDKPKDLKCYRMVFNTINVEKMNSVLFNDSTIVRSSQSGLTTYNNNTGVANYNDKSEKYHYRNLSEDEKSSTNMEETIGGTFEFINGHGGFLDEDYRLFSTDNMSGELTYQRFLNGYPTFNTQKLNEIQVTWGDKGVFDYKRSLLRTDVILNSGDKKSLQSAESVRSALANNNSIDFERVSNIAVGYNMDDRPKNDDIEVQRNSEFTPQWYVEYDGKWYAFKDGGLE</sequence>
<keyword evidence="2" id="KW-0812">Transmembrane</keyword>
<protein>
    <submittedName>
        <fullName evidence="4">Two-component system activity regulator YycH</fullName>
    </submittedName>
</protein>
<dbReference type="Pfam" id="PF07435">
    <property type="entry name" value="YycH"/>
    <property type="match status" value="1"/>
</dbReference>
<gene>
    <name evidence="4" type="primary">yycH</name>
    <name evidence="4" type="ORF">Q4528_05550</name>
</gene>
<feature type="region of interest" description="Disordered" evidence="1">
    <location>
        <begin position="35"/>
        <end position="57"/>
    </location>
</feature>
<dbReference type="CDD" id="cd15787">
    <property type="entry name" value="YycH_N"/>
    <property type="match status" value="1"/>
</dbReference>
<evidence type="ECO:0000313" key="5">
    <source>
        <dbReference type="Proteomes" id="UP001170310"/>
    </source>
</evidence>
<dbReference type="EMBL" id="JAUOQO010000004">
    <property type="protein sequence ID" value="MDO6573621.1"/>
    <property type="molecule type" value="Genomic_DNA"/>
</dbReference>
<organism evidence="4 5">
    <name type="scientific">Staphylococcus pasteuri_A</name>
    <dbReference type="NCBI Taxonomy" id="3062664"/>
    <lineage>
        <taxon>Bacteria</taxon>
        <taxon>Bacillati</taxon>
        <taxon>Bacillota</taxon>
        <taxon>Bacilli</taxon>
        <taxon>Bacillales</taxon>
        <taxon>Staphylococcaceae</taxon>
        <taxon>Staphylococcus</taxon>
    </lineage>
</organism>
<feature type="transmembrane region" description="Helical" evidence="2">
    <location>
        <begin position="7"/>
        <end position="27"/>
    </location>
</feature>
<dbReference type="RefSeq" id="WP_046467299.1">
    <property type="nucleotide sequence ID" value="NZ_JAUOQO010000004.1"/>
</dbReference>
<keyword evidence="2" id="KW-0472">Membrane</keyword>
<keyword evidence="2" id="KW-1133">Transmembrane helix</keyword>
<evidence type="ECO:0000259" key="3">
    <source>
        <dbReference type="Pfam" id="PF07435"/>
    </source>
</evidence>
<evidence type="ECO:0000256" key="2">
    <source>
        <dbReference type="SAM" id="Phobius"/>
    </source>
</evidence>
<feature type="domain" description="Regulatory protein YycH" evidence="3">
    <location>
        <begin position="5"/>
        <end position="443"/>
    </location>
</feature>
<evidence type="ECO:0000313" key="4">
    <source>
        <dbReference type="EMBL" id="MDO6573621.1"/>
    </source>
</evidence>
<comment type="caution">
    <text evidence="4">The sequence shown here is derived from an EMBL/GenBank/DDBJ whole genome shotgun (WGS) entry which is preliminary data.</text>
</comment>
<proteinExistence type="predicted"/>
<dbReference type="InterPro" id="IPR042274">
    <property type="entry name" value="YycH/YycI_2"/>
</dbReference>
<keyword evidence="5" id="KW-1185">Reference proteome</keyword>
<dbReference type="InterPro" id="IPR009996">
    <property type="entry name" value="YycH"/>
</dbReference>
<name>A0AAW7YNA2_9STAP</name>